<reference evidence="1 2" key="1">
    <citation type="submission" date="2018-08" db="EMBL/GenBank/DDBJ databases">
        <title>Complete genome of the Arcobacter ellisii type strain LMG 26155.</title>
        <authorList>
            <person name="Miller W.G."/>
            <person name="Yee E."/>
            <person name="Bono J.L."/>
        </authorList>
    </citation>
    <scope>NUCLEOTIDE SEQUENCE [LARGE SCALE GENOMIC DNA]</scope>
    <source>
        <strain evidence="1 2">LMG 26155</strain>
    </source>
</reference>
<proteinExistence type="predicted"/>
<keyword evidence="2" id="KW-1185">Reference proteome</keyword>
<sequence>MGNNKIGRPTSSKDKKKSAKVFVNLTEKQKLNLQIISEKEGLSLSQLCIKALKKSEYI</sequence>
<gene>
    <name evidence="1" type="ORF">AELL_2739</name>
</gene>
<evidence type="ECO:0000313" key="2">
    <source>
        <dbReference type="Proteomes" id="UP000262582"/>
    </source>
</evidence>
<organism evidence="1 2">
    <name type="scientific">Arcobacter ellisii</name>
    <dbReference type="NCBI Taxonomy" id="913109"/>
    <lineage>
        <taxon>Bacteria</taxon>
        <taxon>Pseudomonadati</taxon>
        <taxon>Campylobacterota</taxon>
        <taxon>Epsilonproteobacteria</taxon>
        <taxon>Campylobacterales</taxon>
        <taxon>Arcobacteraceae</taxon>
        <taxon>Arcobacter</taxon>
    </lineage>
</organism>
<accession>A0ABM6YQ96</accession>
<evidence type="ECO:0000313" key="1">
    <source>
        <dbReference type="EMBL" id="AXX96343.1"/>
    </source>
</evidence>
<dbReference type="RefSeq" id="WP_164967207.1">
    <property type="nucleotide sequence ID" value="NZ_CP032097.1"/>
</dbReference>
<evidence type="ECO:0008006" key="3">
    <source>
        <dbReference type="Google" id="ProtNLM"/>
    </source>
</evidence>
<protein>
    <recommendedName>
        <fullName evidence="3">CopG family transcriptional regulator</fullName>
    </recommendedName>
</protein>
<dbReference type="EMBL" id="CP032097">
    <property type="protein sequence ID" value="AXX96343.1"/>
    <property type="molecule type" value="Genomic_DNA"/>
</dbReference>
<name>A0ABM6YQ96_9BACT</name>
<dbReference type="Proteomes" id="UP000262582">
    <property type="component" value="Chromosome"/>
</dbReference>